<evidence type="ECO:0000256" key="2">
    <source>
        <dbReference type="ARBA" id="ARBA00022475"/>
    </source>
</evidence>
<dbReference type="HOGENOM" id="CLU_037830_1_0_2"/>
<keyword evidence="3 6" id="KW-0812">Transmembrane</keyword>
<dbReference type="InterPro" id="IPR050833">
    <property type="entry name" value="Poly_Biosynth_Transport"/>
</dbReference>
<evidence type="ECO:0000313" key="7">
    <source>
        <dbReference type="EMBL" id="AAM07791.1"/>
    </source>
</evidence>
<evidence type="ECO:0000256" key="1">
    <source>
        <dbReference type="ARBA" id="ARBA00004651"/>
    </source>
</evidence>
<dbReference type="EnsemblBacteria" id="AAM07791">
    <property type="protein sequence ID" value="AAM07791"/>
    <property type="gene ID" value="MA_4450"/>
</dbReference>
<protein>
    <submittedName>
        <fullName evidence="7">Polysaccharide biosynthesis protein</fullName>
    </submittedName>
</protein>
<dbReference type="STRING" id="188937.MA_4450"/>
<dbReference type="AlphaFoldDB" id="Q8THR2"/>
<dbReference type="InParanoid" id="Q8THR2"/>
<keyword evidence="5 6" id="KW-0472">Membrane</keyword>
<evidence type="ECO:0000256" key="6">
    <source>
        <dbReference type="SAM" id="Phobius"/>
    </source>
</evidence>
<feature type="transmembrane region" description="Helical" evidence="6">
    <location>
        <begin position="429"/>
        <end position="447"/>
    </location>
</feature>
<name>Q8THR2_METAC</name>
<dbReference type="Pfam" id="PF13440">
    <property type="entry name" value="Polysacc_synt_3"/>
    <property type="match status" value="1"/>
</dbReference>
<dbReference type="PANTHER" id="PTHR30250:SF28">
    <property type="entry name" value="POLYSACCHARIDE BIOSYNTHESIS PROTEIN"/>
    <property type="match status" value="1"/>
</dbReference>
<dbReference type="KEGG" id="mac:MA_4450"/>
<dbReference type="PhylomeDB" id="Q8THR2"/>
<organism evidence="7 8">
    <name type="scientific">Methanosarcina acetivorans (strain ATCC 35395 / DSM 2834 / JCM 12185 / C2A)</name>
    <dbReference type="NCBI Taxonomy" id="188937"/>
    <lineage>
        <taxon>Archaea</taxon>
        <taxon>Methanobacteriati</taxon>
        <taxon>Methanobacteriota</taxon>
        <taxon>Stenosarchaea group</taxon>
        <taxon>Methanomicrobia</taxon>
        <taxon>Methanosarcinales</taxon>
        <taxon>Methanosarcinaceae</taxon>
        <taxon>Methanosarcina</taxon>
    </lineage>
</organism>
<sequence>MYFKVGNPMSNFITNVLKLVSGSVTAQLLGIILIPVITRIYNPDDFGIFQLFIAISGVLVIVSTFSYQLAIMLPKTEEDAANVTALCTLLVTLMTLITGIVTLLIPDNIDNIFKTPGISKYLPLLPLIIFLNGMFFVQNYWLSRKTRFGVIAGSRVSNTLTSKLFQIGFAKLIITPLGLIGGFIAGYAFADLIMLKGIKKDIKVFKQVSIKRMKEMAIQYKKFPLFSSWSSIANTISPQVPSFLLAYFYTTSVVGHFSLANQVVNLPMGIVGTAIGQVFFQKVSEVKNGNVEGDMKTIVEEVYKKLISIGLFPMILLMILGEQIFVFAFGENWGISGTYVRILVPWIFLVFLSSPISTLYNIYEKQKVWLTFSIVLLASRIISLVIGGTYGDPEFALALYSFTGIVFWLWNNAYLLGLAGISKKESAGILIKYSTIGVIVSIPLILIELISTNFYLIIFAAVIMTVIYYAITLHEDPMFRKMFSTLLVNVRNRN</sequence>
<keyword evidence="4 6" id="KW-1133">Transmembrane helix</keyword>
<proteinExistence type="predicted"/>
<feature type="transmembrane region" description="Helical" evidence="6">
    <location>
        <begin position="369"/>
        <end position="391"/>
    </location>
</feature>
<feature type="transmembrane region" description="Helical" evidence="6">
    <location>
        <begin position="342"/>
        <end position="362"/>
    </location>
</feature>
<feature type="transmembrane region" description="Helical" evidence="6">
    <location>
        <begin position="397"/>
        <end position="417"/>
    </location>
</feature>
<evidence type="ECO:0000256" key="4">
    <source>
        <dbReference type="ARBA" id="ARBA00022989"/>
    </source>
</evidence>
<evidence type="ECO:0000256" key="3">
    <source>
        <dbReference type="ARBA" id="ARBA00022692"/>
    </source>
</evidence>
<feature type="transmembrane region" description="Helical" evidence="6">
    <location>
        <begin position="12"/>
        <end position="36"/>
    </location>
</feature>
<evidence type="ECO:0000256" key="5">
    <source>
        <dbReference type="ARBA" id="ARBA00023136"/>
    </source>
</evidence>
<feature type="transmembrane region" description="Helical" evidence="6">
    <location>
        <begin position="306"/>
        <end position="330"/>
    </location>
</feature>
<keyword evidence="8" id="KW-1185">Reference proteome</keyword>
<accession>Q8THR2</accession>
<feature type="transmembrane region" description="Helical" evidence="6">
    <location>
        <begin position="118"/>
        <end position="137"/>
    </location>
</feature>
<feature type="transmembrane region" description="Helical" evidence="6">
    <location>
        <begin position="164"/>
        <end position="190"/>
    </location>
</feature>
<feature type="transmembrane region" description="Helical" evidence="6">
    <location>
        <begin position="48"/>
        <end position="71"/>
    </location>
</feature>
<dbReference type="PANTHER" id="PTHR30250">
    <property type="entry name" value="PST FAMILY PREDICTED COLANIC ACID TRANSPORTER"/>
    <property type="match status" value="1"/>
</dbReference>
<evidence type="ECO:0000313" key="8">
    <source>
        <dbReference type="Proteomes" id="UP000002487"/>
    </source>
</evidence>
<feature type="transmembrane region" description="Helical" evidence="6">
    <location>
        <begin position="453"/>
        <end position="471"/>
    </location>
</feature>
<reference evidence="7 8" key="1">
    <citation type="journal article" date="2002" name="Genome Res.">
        <title>The genome of Methanosarcina acetivorans reveals extensive metabolic and physiological diversity.</title>
        <authorList>
            <person name="Galagan J.E."/>
            <person name="Nusbaum C."/>
            <person name="Roy A."/>
            <person name="Endrizzi M.G."/>
            <person name="Macdonald P."/>
            <person name="FitzHugh W."/>
            <person name="Calvo S."/>
            <person name="Engels R."/>
            <person name="Smirnov S."/>
            <person name="Atnoor D."/>
            <person name="Brown A."/>
            <person name="Allen N."/>
            <person name="Naylor J."/>
            <person name="Stange-Thomann N."/>
            <person name="DeArellano K."/>
            <person name="Johnson R."/>
            <person name="Linton L."/>
            <person name="McEwan P."/>
            <person name="McKernan K."/>
            <person name="Talamas J."/>
            <person name="Tirrell A."/>
            <person name="Ye W."/>
            <person name="Zimmer A."/>
            <person name="Barber R.D."/>
            <person name="Cann I."/>
            <person name="Graham D.E."/>
            <person name="Grahame D.A."/>
            <person name="Guss A."/>
            <person name="Hedderich R."/>
            <person name="Ingram-Smith C."/>
            <person name="Kuettner C.H."/>
            <person name="Krzycki J.A."/>
            <person name="Leigh J.A."/>
            <person name="Li W."/>
            <person name="Liu J."/>
            <person name="Mukhopadhyay B."/>
            <person name="Reeve J.N."/>
            <person name="Smith K."/>
            <person name="Springer T.A."/>
            <person name="Umayam L.A."/>
            <person name="White O."/>
            <person name="White R.H."/>
            <person name="de Macario E.C."/>
            <person name="Ferry J.G."/>
            <person name="Jarrell K.F."/>
            <person name="Jing H."/>
            <person name="Macario A.J.L."/>
            <person name="Paulsen I."/>
            <person name="Pritchett M."/>
            <person name="Sowers K.R."/>
            <person name="Swanson R.V."/>
            <person name="Zinder S.H."/>
            <person name="Lander E."/>
            <person name="Metcalf W.W."/>
            <person name="Birren B."/>
        </authorList>
    </citation>
    <scope>NUCLEOTIDE SEQUENCE [LARGE SCALE GENOMIC DNA]</scope>
    <source>
        <strain evidence="8">ATCC 35395 / DSM 2834 / JCM 12185 / C2A</strain>
    </source>
</reference>
<dbReference type="GO" id="GO:0005886">
    <property type="term" value="C:plasma membrane"/>
    <property type="evidence" value="ECO:0000318"/>
    <property type="project" value="GO_Central"/>
</dbReference>
<dbReference type="EMBL" id="AE010299">
    <property type="protein sequence ID" value="AAM07791.1"/>
    <property type="molecule type" value="Genomic_DNA"/>
</dbReference>
<comment type="subcellular location">
    <subcellularLocation>
        <location evidence="1">Cell membrane</location>
        <topology evidence="1">Multi-pass membrane protein</topology>
    </subcellularLocation>
</comment>
<gene>
    <name evidence="7" type="ordered locus">MA_4450</name>
</gene>
<feature type="transmembrane region" description="Helical" evidence="6">
    <location>
        <begin position="83"/>
        <end position="106"/>
    </location>
</feature>
<keyword evidence="2" id="KW-1003">Cell membrane</keyword>
<dbReference type="Proteomes" id="UP000002487">
    <property type="component" value="Chromosome"/>
</dbReference>